<name>A0ACC0FID9_9ERIC</name>
<organism evidence="1 2">
    <name type="scientific">Camellia lanceoleosa</name>
    <dbReference type="NCBI Taxonomy" id="1840588"/>
    <lineage>
        <taxon>Eukaryota</taxon>
        <taxon>Viridiplantae</taxon>
        <taxon>Streptophyta</taxon>
        <taxon>Embryophyta</taxon>
        <taxon>Tracheophyta</taxon>
        <taxon>Spermatophyta</taxon>
        <taxon>Magnoliopsida</taxon>
        <taxon>eudicotyledons</taxon>
        <taxon>Gunneridae</taxon>
        <taxon>Pentapetalae</taxon>
        <taxon>asterids</taxon>
        <taxon>Ericales</taxon>
        <taxon>Theaceae</taxon>
        <taxon>Camellia</taxon>
    </lineage>
</organism>
<dbReference type="EMBL" id="CM045771">
    <property type="protein sequence ID" value="KAI7987887.1"/>
    <property type="molecule type" value="Genomic_DNA"/>
</dbReference>
<reference evidence="1 2" key="1">
    <citation type="journal article" date="2022" name="Plant J.">
        <title>Chromosome-level genome of Camellia lanceoleosa provides a valuable resource for understanding genome evolution and self-incompatibility.</title>
        <authorList>
            <person name="Gong W."/>
            <person name="Xiao S."/>
            <person name="Wang L."/>
            <person name="Liao Z."/>
            <person name="Chang Y."/>
            <person name="Mo W."/>
            <person name="Hu G."/>
            <person name="Li W."/>
            <person name="Zhao G."/>
            <person name="Zhu H."/>
            <person name="Hu X."/>
            <person name="Ji K."/>
            <person name="Xiang X."/>
            <person name="Song Q."/>
            <person name="Yuan D."/>
            <person name="Jin S."/>
            <person name="Zhang L."/>
        </authorList>
    </citation>
    <scope>NUCLEOTIDE SEQUENCE [LARGE SCALE GENOMIC DNA]</scope>
    <source>
        <strain evidence="1">SQ_2022a</strain>
    </source>
</reference>
<evidence type="ECO:0000313" key="1">
    <source>
        <dbReference type="EMBL" id="KAI7987887.1"/>
    </source>
</evidence>
<evidence type="ECO:0000313" key="2">
    <source>
        <dbReference type="Proteomes" id="UP001060215"/>
    </source>
</evidence>
<keyword evidence="2" id="KW-1185">Reference proteome</keyword>
<protein>
    <submittedName>
        <fullName evidence="1">Uncharacterized protein</fullName>
    </submittedName>
</protein>
<gene>
    <name evidence="1" type="ORF">LOK49_LG13G00629</name>
</gene>
<accession>A0ACC0FID9</accession>
<proteinExistence type="predicted"/>
<sequence>MHSLYTRLSSLYLQSFNLRTTPTFHLFPHHKPHTVPLSLSLSLSPINSILSTHQLSCIFSEFLLLDSALILSSLLFGRLPESITLPIRHIWLSNSSIGVAFC</sequence>
<comment type="caution">
    <text evidence="1">The sequence shown here is derived from an EMBL/GenBank/DDBJ whole genome shotgun (WGS) entry which is preliminary data.</text>
</comment>
<dbReference type="Proteomes" id="UP001060215">
    <property type="component" value="Chromosome 14"/>
</dbReference>